<evidence type="ECO:0000313" key="7">
    <source>
        <dbReference type="EMBL" id="RID83749.1"/>
    </source>
</evidence>
<keyword evidence="5 6" id="KW-0472">Membrane</keyword>
<feature type="transmembrane region" description="Helical" evidence="6">
    <location>
        <begin position="7"/>
        <end position="25"/>
    </location>
</feature>
<feature type="transmembrane region" description="Helical" evidence="6">
    <location>
        <begin position="256"/>
        <end position="288"/>
    </location>
</feature>
<feature type="transmembrane region" description="Helical" evidence="6">
    <location>
        <begin position="37"/>
        <end position="59"/>
    </location>
</feature>
<dbReference type="PANTHER" id="PTHR21716">
    <property type="entry name" value="TRANSMEMBRANE PROTEIN"/>
    <property type="match status" value="1"/>
</dbReference>
<keyword evidence="3 6" id="KW-0812">Transmembrane</keyword>
<protein>
    <submittedName>
        <fullName evidence="7">AI-2E family transporter</fullName>
    </submittedName>
</protein>
<dbReference type="GO" id="GO:0016020">
    <property type="term" value="C:membrane"/>
    <property type="evidence" value="ECO:0007669"/>
    <property type="project" value="UniProtKB-SubCell"/>
</dbReference>
<dbReference type="AlphaFoldDB" id="A0A398B1E4"/>
<comment type="caution">
    <text evidence="7">The sequence shown here is derived from an EMBL/GenBank/DDBJ whole genome shotgun (WGS) entry which is preliminary data.</text>
</comment>
<gene>
    <name evidence="7" type="ORF">D1970_14140</name>
</gene>
<dbReference type="InterPro" id="IPR002549">
    <property type="entry name" value="AI-2E-like"/>
</dbReference>
<dbReference type="PANTHER" id="PTHR21716:SF15">
    <property type="entry name" value="TRANSPORT PROTEIN YRRI-RELATED"/>
    <property type="match status" value="1"/>
</dbReference>
<dbReference type="GO" id="GO:0055085">
    <property type="term" value="P:transmembrane transport"/>
    <property type="evidence" value="ECO:0007669"/>
    <property type="project" value="TreeGrafter"/>
</dbReference>
<evidence type="ECO:0000256" key="4">
    <source>
        <dbReference type="ARBA" id="ARBA00022989"/>
    </source>
</evidence>
<feature type="transmembrane region" description="Helical" evidence="6">
    <location>
        <begin position="153"/>
        <end position="178"/>
    </location>
</feature>
<organism evidence="7 8">
    <name type="scientific">Mesobacillus zeae</name>
    <dbReference type="NCBI Taxonomy" id="1917180"/>
    <lineage>
        <taxon>Bacteria</taxon>
        <taxon>Bacillati</taxon>
        <taxon>Bacillota</taxon>
        <taxon>Bacilli</taxon>
        <taxon>Bacillales</taxon>
        <taxon>Bacillaceae</taxon>
        <taxon>Mesobacillus</taxon>
    </lineage>
</organism>
<dbReference type="OrthoDB" id="9793390at2"/>
<evidence type="ECO:0000256" key="1">
    <source>
        <dbReference type="ARBA" id="ARBA00004141"/>
    </source>
</evidence>
<comment type="subcellular location">
    <subcellularLocation>
        <location evidence="1">Membrane</location>
        <topology evidence="1">Multi-pass membrane protein</topology>
    </subcellularLocation>
</comment>
<keyword evidence="8" id="KW-1185">Reference proteome</keyword>
<keyword evidence="4 6" id="KW-1133">Transmembrane helix</keyword>
<dbReference type="Proteomes" id="UP000265816">
    <property type="component" value="Unassembled WGS sequence"/>
</dbReference>
<evidence type="ECO:0000256" key="5">
    <source>
        <dbReference type="ARBA" id="ARBA00023136"/>
    </source>
</evidence>
<feature type="transmembrane region" description="Helical" evidence="6">
    <location>
        <begin position="325"/>
        <end position="345"/>
    </location>
</feature>
<evidence type="ECO:0000256" key="2">
    <source>
        <dbReference type="ARBA" id="ARBA00009773"/>
    </source>
</evidence>
<reference evidence="7 8" key="1">
    <citation type="submission" date="2018-08" db="EMBL/GenBank/DDBJ databases">
        <title>Bacillus jemisoniae sp. nov., Bacillus chryseoplanitiae sp. nov., Bacillus resnikiae sp. nov., and Bacillus frankliniae sp. nov., isolated from Viking spacecraft and associated surfaces.</title>
        <authorList>
            <person name="Seuylemezian A."/>
            <person name="Vaishampayan P."/>
        </authorList>
    </citation>
    <scope>NUCLEOTIDE SEQUENCE [LARGE SCALE GENOMIC DNA]</scope>
    <source>
        <strain evidence="7 8">JJ-247</strain>
    </source>
</reference>
<accession>A0A398B1E4</accession>
<dbReference type="EMBL" id="QWVT01000024">
    <property type="protein sequence ID" value="RID83749.1"/>
    <property type="molecule type" value="Genomic_DNA"/>
</dbReference>
<evidence type="ECO:0000256" key="6">
    <source>
        <dbReference type="SAM" id="Phobius"/>
    </source>
</evidence>
<sequence>MDIRMKWFYRLGFLLLLFAVIYTFLKIRQVWIPAAEMIGSLIVPFFVGAFITYLLHPVVDFLHQKGLHRGIAVFIIYTLFFSFTGYGIYKGIPLFISQLEDLSENAPIFAAQYREWIESIEHQTSSWPGGVHERIDEFIAALENSLDNILGRIISILLSLMNSIVSLAVIPFIAFYMLKDHDQIKKAAWYMSPKSWREPGQQFLRDVDLSLGRYIRGQLLVCLAIGTISALLFSIAGMPYAVLLGVIVGITNVIPYFGPVIGAIPAVIIAATISIKLMLTCAIIVFTLQFIEGNILSPLIVGKSIHMHPLIIMFALLAGGQAGGIAGMVLAVPIVVILRAAIVHARDHLVAAKRKQAT</sequence>
<feature type="transmembrane region" description="Helical" evidence="6">
    <location>
        <begin position="71"/>
        <end position="89"/>
    </location>
</feature>
<evidence type="ECO:0000256" key="3">
    <source>
        <dbReference type="ARBA" id="ARBA00022692"/>
    </source>
</evidence>
<feature type="transmembrane region" description="Helical" evidence="6">
    <location>
        <begin position="219"/>
        <end position="250"/>
    </location>
</feature>
<name>A0A398B1E4_9BACI</name>
<evidence type="ECO:0000313" key="8">
    <source>
        <dbReference type="Proteomes" id="UP000265816"/>
    </source>
</evidence>
<dbReference type="Pfam" id="PF01594">
    <property type="entry name" value="AI-2E_transport"/>
    <property type="match status" value="1"/>
</dbReference>
<comment type="similarity">
    <text evidence="2">Belongs to the autoinducer-2 exporter (AI-2E) (TC 2.A.86) family.</text>
</comment>
<dbReference type="RefSeq" id="WP_119113525.1">
    <property type="nucleotide sequence ID" value="NZ_CBCSEO010000005.1"/>
</dbReference>
<proteinExistence type="inferred from homology"/>